<dbReference type="AlphaFoldDB" id="A0A2H5QIL7"/>
<dbReference type="PANTHER" id="PTHR48061:SF12">
    <property type="entry name" value="DISEASE RESISTANCE LIKE PROTEIN"/>
    <property type="match status" value="1"/>
</dbReference>
<keyword evidence="4" id="KW-0732">Signal</keyword>
<sequence length="332" mass="37296">MHNLFCSQCFSLPLRSVLLQFKQSLTICSFDDYPSAYSNVASWNQEEENSDCCVWDGIKCKEDTGHVIRLDLTCSCPYEIKNLSRLTALSLSLSLSNSSFSGQIPAERASWRLQSPSLANLAEKLANLKVLHLGQFLMHWHSYHPFFLSLTDCILQGEFPAESFQLPKLVFLALTYDHYLTGYLPEFQNSSVLVDLRISHTRFSCKIPDSIENLESLYSLEVAHFQENFLPSLGNLTKLNDLYLSGNDFSVACFPGKNFLSLKTLEIISCNFSGKVPDSLGNLLQLNYLTGEILGLLSNLTQLTQLNLALNQLSGPIPFCFLNLSKLSTLYL</sequence>
<dbReference type="GO" id="GO:0016020">
    <property type="term" value="C:membrane"/>
    <property type="evidence" value="ECO:0007669"/>
    <property type="project" value="UniProtKB-SubCell"/>
</dbReference>
<keyword evidence="3" id="KW-0812">Transmembrane</keyword>
<dbReference type="Pfam" id="PF00560">
    <property type="entry name" value="LRR_1"/>
    <property type="match status" value="2"/>
</dbReference>
<evidence type="ECO:0000256" key="3">
    <source>
        <dbReference type="ARBA" id="ARBA00022692"/>
    </source>
</evidence>
<evidence type="ECO:0000256" key="7">
    <source>
        <dbReference type="ARBA" id="ARBA00023136"/>
    </source>
</evidence>
<organism evidence="11 12">
    <name type="scientific">Citrus unshiu</name>
    <name type="common">Satsuma mandarin</name>
    <name type="synonym">Citrus nobilis var. unshiu</name>
    <dbReference type="NCBI Taxonomy" id="55188"/>
    <lineage>
        <taxon>Eukaryota</taxon>
        <taxon>Viridiplantae</taxon>
        <taxon>Streptophyta</taxon>
        <taxon>Embryophyta</taxon>
        <taxon>Tracheophyta</taxon>
        <taxon>Spermatophyta</taxon>
        <taxon>Magnoliopsida</taxon>
        <taxon>eudicotyledons</taxon>
        <taxon>Gunneridae</taxon>
        <taxon>Pentapetalae</taxon>
        <taxon>rosids</taxon>
        <taxon>malvids</taxon>
        <taxon>Sapindales</taxon>
        <taxon>Rutaceae</taxon>
        <taxon>Aurantioideae</taxon>
        <taxon>Citrus</taxon>
    </lineage>
</organism>
<dbReference type="Pfam" id="PF08263">
    <property type="entry name" value="LRRNT_2"/>
    <property type="match status" value="1"/>
</dbReference>
<comment type="subcellular location">
    <subcellularLocation>
        <location evidence="1">Membrane</location>
        <topology evidence="1">Single-pass type I membrane protein</topology>
    </subcellularLocation>
</comment>
<dbReference type="InterPro" id="IPR046956">
    <property type="entry name" value="RLP23-like"/>
</dbReference>
<dbReference type="Gene3D" id="3.80.10.10">
    <property type="entry name" value="Ribonuclease Inhibitor"/>
    <property type="match status" value="3"/>
</dbReference>
<evidence type="ECO:0000256" key="4">
    <source>
        <dbReference type="ARBA" id="ARBA00022729"/>
    </source>
</evidence>
<dbReference type="SUPFAM" id="SSF52058">
    <property type="entry name" value="L domain-like"/>
    <property type="match status" value="1"/>
</dbReference>
<evidence type="ECO:0000256" key="6">
    <source>
        <dbReference type="ARBA" id="ARBA00022989"/>
    </source>
</evidence>
<dbReference type="PANTHER" id="PTHR48061">
    <property type="entry name" value="LEUCINE-RICH REPEAT RECEPTOR PROTEIN KINASE EMS1-LIKE-RELATED"/>
    <property type="match status" value="1"/>
</dbReference>
<evidence type="ECO:0000256" key="1">
    <source>
        <dbReference type="ARBA" id="ARBA00004479"/>
    </source>
</evidence>
<evidence type="ECO:0000259" key="10">
    <source>
        <dbReference type="Pfam" id="PF08263"/>
    </source>
</evidence>
<evidence type="ECO:0000256" key="5">
    <source>
        <dbReference type="ARBA" id="ARBA00022737"/>
    </source>
</evidence>
<feature type="domain" description="Leucine-rich repeat-containing N-terminal plant-type" evidence="10">
    <location>
        <begin position="16"/>
        <end position="60"/>
    </location>
</feature>
<comment type="caution">
    <text evidence="11">The sequence shown here is derived from an EMBL/GenBank/DDBJ whole genome shotgun (WGS) entry which is preliminary data.</text>
</comment>
<accession>A0A2H5QIL7</accession>
<dbReference type="EMBL" id="BDQV01000411">
    <property type="protein sequence ID" value="GAY64466.1"/>
    <property type="molecule type" value="Genomic_DNA"/>
</dbReference>
<keyword evidence="5" id="KW-0677">Repeat</keyword>
<dbReference type="InterPro" id="IPR001611">
    <property type="entry name" value="Leu-rich_rpt"/>
</dbReference>
<keyword evidence="7" id="KW-0472">Membrane</keyword>
<evidence type="ECO:0000256" key="8">
    <source>
        <dbReference type="ARBA" id="ARBA00023170"/>
    </source>
</evidence>
<keyword evidence="8" id="KW-0675">Receptor</keyword>
<proteinExistence type="predicted"/>
<reference evidence="11 12" key="1">
    <citation type="journal article" date="2017" name="Front. Genet.">
        <title>Draft sequencing of the heterozygous diploid genome of Satsuma (Citrus unshiu Marc.) using a hybrid assembly approach.</title>
        <authorList>
            <person name="Shimizu T."/>
            <person name="Tanizawa Y."/>
            <person name="Mochizuki T."/>
            <person name="Nagasaki H."/>
            <person name="Yoshioka T."/>
            <person name="Toyoda A."/>
            <person name="Fujiyama A."/>
            <person name="Kaminuma E."/>
            <person name="Nakamura Y."/>
        </authorList>
    </citation>
    <scope>NUCLEOTIDE SEQUENCE [LARGE SCALE GENOMIC DNA]</scope>
    <source>
        <strain evidence="12">cv. Miyagawa wase</strain>
    </source>
</reference>
<evidence type="ECO:0000256" key="2">
    <source>
        <dbReference type="ARBA" id="ARBA00022614"/>
    </source>
</evidence>
<dbReference type="Proteomes" id="UP000236630">
    <property type="component" value="Unassembled WGS sequence"/>
</dbReference>
<keyword evidence="2" id="KW-0433">Leucine-rich repeat</keyword>
<dbReference type="InterPro" id="IPR032675">
    <property type="entry name" value="LRR_dom_sf"/>
</dbReference>
<dbReference type="InterPro" id="IPR013210">
    <property type="entry name" value="LRR_N_plant-typ"/>
</dbReference>
<name>A0A2H5QIL7_CITUN</name>
<protein>
    <recommendedName>
        <fullName evidence="10">Leucine-rich repeat-containing N-terminal plant-type domain-containing protein</fullName>
    </recommendedName>
</protein>
<evidence type="ECO:0000313" key="11">
    <source>
        <dbReference type="EMBL" id="GAY64466.1"/>
    </source>
</evidence>
<dbReference type="STRING" id="55188.A0A2H5QIL7"/>
<keyword evidence="9" id="KW-0325">Glycoprotein</keyword>
<gene>
    <name evidence="11" type="ORF">CUMW_233820</name>
</gene>
<keyword evidence="12" id="KW-1185">Reference proteome</keyword>
<evidence type="ECO:0000313" key="12">
    <source>
        <dbReference type="Proteomes" id="UP000236630"/>
    </source>
</evidence>
<keyword evidence="6" id="KW-1133">Transmembrane helix</keyword>
<evidence type="ECO:0000256" key="9">
    <source>
        <dbReference type="ARBA" id="ARBA00023180"/>
    </source>
</evidence>